<protein>
    <submittedName>
        <fullName evidence="1">Uncharacterized protein</fullName>
    </submittedName>
</protein>
<keyword evidence="2" id="KW-1185">Reference proteome</keyword>
<gene>
    <name evidence="1" type="ORF">ACEU3E_06205</name>
</gene>
<dbReference type="Proteomes" id="UP001575622">
    <property type="component" value="Unassembled WGS sequence"/>
</dbReference>
<accession>A0ABV4UX22</accession>
<reference evidence="1 2" key="1">
    <citation type="submission" date="2024-09" db="EMBL/GenBank/DDBJ databases">
        <authorList>
            <person name="Makale K.P.P."/>
            <person name="Makhzoum A."/>
            <person name="Rantong G."/>
            <person name="Rahube T.O."/>
        </authorList>
    </citation>
    <scope>NUCLEOTIDE SEQUENCE [LARGE SCALE GENOMIC DNA]</scope>
    <source>
        <strain evidence="1 2">KM_D13</strain>
    </source>
</reference>
<proteinExistence type="predicted"/>
<organism evidence="1 2">
    <name type="scientific">Paenibacillus oleatilyticus</name>
    <dbReference type="NCBI Taxonomy" id="2594886"/>
    <lineage>
        <taxon>Bacteria</taxon>
        <taxon>Bacillati</taxon>
        <taxon>Bacillota</taxon>
        <taxon>Bacilli</taxon>
        <taxon>Bacillales</taxon>
        <taxon>Paenibacillaceae</taxon>
        <taxon>Paenibacillus</taxon>
    </lineage>
</organism>
<evidence type="ECO:0000313" key="1">
    <source>
        <dbReference type="EMBL" id="MFB0841752.1"/>
    </source>
</evidence>
<comment type="caution">
    <text evidence="1">The sequence shown here is derived from an EMBL/GenBank/DDBJ whole genome shotgun (WGS) entry which is preliminary data.</text>
</comment>
<dbReference type="EMBL" id="JBHDLN010000003">
    <property type="protein sequence ID" value="MFB0841752.1"/>
    <property type="molecule type" value="Genomic_DNA"/>
</dbReference>
<sequence length="70" mass="8635">MDRHTFQAFEKLQKREHLLRAARDQMGLGRIKREEFRKREAEILSRYSLTPEEQRAYDLHLQITKSKRRH</sequence>
<name>A0ABV4UX22_9BACL</name>
<dbReference type="RefSeq" id="WP_373949359.1">
    <property type="nucleotide sequence ID" value="NZ_JBHDLN010000003.1"/>
</dbReference>
<evidence type="ECO:0000313" key="2">
    <source>
        <dbReference type="Proteomes" id="UP001575622"/>
    </source>
</evidence>